<comment type="caution">
    <text evidence="4">The sequence shown here is derived from an EMBL/GenBank/DDBJ whole genome shotgun (WGS) entry which is preliminary data.</text>
</comment>
<evidence type="ECO:0000256" key="1">
    <source>
        <dbReference type="ARBA" id="ARBA00022737"/>
    </source>
</evidence>
<dbReference type="Pfam" id="PF10517">
    <property type="entry name" value="DM13"/>
    <property type="match status" value="1"/>
</dbReference>
<protein>
    <recommendedName>
        <fullName evidence="3">DM13 domain-containing protein</fullName>
    </recommendedName>
</protein>
<keyword evidence="2" id="KW-0732">Signal</keyword>
<dbReference type="PANTHER" id="PTHR24036">
    <property type="entry name" value="SKELETOR-RELATED"/>
    <property type="match status" value="1"/>
</dbReference>
<evidence type="ECO:0000313" key="4">
    <source>
        <dbReference type="EMBL" id="CAB3401033.1"/>
    </source>
</evidence>
<evidence type="ECO:0000313" key="5">
    <source>
        <dbReference type="Proteomes" id="UP000494206"/>
    </source>
</evidence>
<dbReference type="Proteomes" id="UP000494206">
    <property type="component" value="Unassembled WGS sequence"/>
</dbReference>
<dbReference type="SMART" id="SM00686">
    <property type="entry name" value="DM13"/>
    <property type="match status" value="1"/>
</dbReference>
<evidence type="ECO:0000256" key="2">
    <source>
        <dbReference type="SAM" id="SignalP"/>
    </source>
</evidence>
<dbReference type="PROSITE" id="PS51549">
    <property type="entry name" value="DM13"/>
    <property type="match status" value="1"/>
</dbReference>
<keyword evidence="1" id="KW-0677">Repeat</keyword>
<accession>A0A8S1ENU2</accession>
<feature type="domain" description="DM13" evidence="3">
    <location>
        <begin position="153"/>
        <end position="265"/>
    </location>
</feature>
<feature type="signal peptide" evidence="2">
    <location>
        <begin position="1"/>
        <end position="22"/>
    </location>
</feature>
<evidence type="ECO:0000259" key="3">
    <source>
        <dbReference type="PROSITE" id="PS51549"/>
    </source>
</evidence>
<dbReference type="InterPro" id="IPR052126">
    <property type="entry name" value="Spindle_Org/Thrombomodulin"/>
</dbReference>
<reference evidence="4 5" key="1">
    <citation type="submission" date="2020-04" db="EMBL/GenBank/DDBJ databases">
        <authorList>
            <person name="Laetsch R D."/>
            <person name="Stevens L."/>
            <person name="Kumar S."/>
            <person name="Blaxter L. M."/>
        </authorList>
    </citation>
    <scope>NUCLEOTIDE SEQUENCE [LARGE SCALE GENOMIC DNA]</scope>
</reference>
<gene>
    <name evidence="4" type="ORF">CBOVIS_LOCUS3842</name>
</gene>
<organism evidence="4 5">
    <name type="scientific">Caenorhabditis bovis</name>
    <dbReference type="NCBI Taxonomy" id="2654633"/>
    <lineage>
        <taxon>Eukaryota</taxon>
        <taxon>Metazoa</taxon>
        <taxon>Ecdysozoa</taxon>
        <taxon>Nematoda</taxon>
        <taxon>Chromadorea</taxon>
        <taxon>Rhabditida</taxon>
        <taxon>Rhabditina</taxon>
        <taxon>Rhabditomorpha</taxon>
        <taxon>Rhabditoidea</taxon>
        <taxon>Rhabditidae</taxon>
        <taxon>Peloderinae</taxon>
        <taxon>Caenorhabditis</taxon>
    </lineage>
</organism>
<sequence length="293" mass="32552">MSHRGYLFVVLSLSILVQFGECIEYYGNYIGSISTNGIEAEVYLVNTSHIQVVNFRTKTGELAPLPFATLDQFGKPTLASNVYQYLESPAGDWLLKLSSLGNRRSGVRFVLELPGSAAQWKQFAVIGTNGRTIASINIDKPAPKPFCCFERESDIGLFGEYGIFSEPIEVLDSKTLRIPNFSYKASETPDGYFFAGIGPTIDTTSGKKAMIVGRDTPNRICAMHQNIVDQHMVVRLAEGQTIYDIEWLSVFCYQYSHDFGHLDLGLVEDEELVPPFMPDIRASPPPSLPQQSC</sequence>
<dbReference type="InterPro" id="IPR019545">
    <property type="entry name" value="DM13_domain"/>
</dbReference>
<proteinExistence type="predicted"/>
<name>A0A8S1ENU2_9PELO</name>
<keyword evidence="5" id="KW-1185">Reference proteome</keyword>
<dbReference type="OrthoDB" id="2448405at2759"/>
<feature type="chain" id="PRO_5035819675" description="DM13 domain-containing protein" evidence="2">
    <location>
        <begin position="23"/>
        <end position="293"/>
    </location>
</feature>
<dbReference type="PANTHER" id="PTHR24036:SF5">
    <property type="entry name" value="THROMBOMODULIN"/>
    <property type="match status" value="1"/>
</dbReference>
<dbReference type="EMBL" id="CADEPM010000002">
    <property type="protein sequence ID" value="CAB3401033.1"/>
    <property type="molecule type" value="Genomic_DNA"/>
</dbReference>
<dbReference type="AlphaFoldDB" id="A0A8S1ENU2"/>